<dbReference type="InterPro" id="IPR036374">
    <property type="entry name" value="OxRdtase_Mopterin-bd_sf"/>
</dbReference>
<dbReference type="InterPro" id="IPR006311">
    <property type="entry name" value="TAT_signal"/>
</dbReference>
<keyword evidence="2" id="KW-0500">Molybdenum</keyword>
<dbReference type="InterPro" id="IPR005066">
    <property type="entry name" value="MoCF_OxRdtse_dimer"/>
</dbReference>
<dbReference type="InterPro" id="IPR008335">
    <property type="entry name" value="Mopterin_OxRdtase_euk"/>
</dbReference>
<dbReference type="GO" id="GO:0030151">
    <property type="term" value="F:molybdenum ion binding"/>
    <property type="evidence" value="ECO:0007669"/>
    <property type="project" value="InterPro"/>
</dbReference>
<keyword evidence="4" id="KW-0560">Oxidoreductase</keyword>
<name>A0A1Q1N6G6_9GAMM</name>
<dbReference type="PANTHER" id="PTHR19372">
    <property type="entry name" value="SULFITE REDUCTASE"/>
    <property type="match status" value="1"/>
</dbReference>
<dbReference type="SUPFAM" id="SSF81296">
    <property type="entry name" value="E set domains"/>
    <property type="match status" value="1"/>
</dbReference>
<sequence>MTRKQENQFWDRLRGVTEDAGADPQTLEIFDEAVSRRRFMGRMGVGGAALTLFGFGAGTDAAMRGLFGRGLIPAAWADEANGLEDEQAKSAMSDAGKEDGLIVHNDRPLNVETPPHLLEDEVTPASRHFIRNNDLIPQQALDRDPNGWSLKIDGEVHEELEIGLDDLKSMDSKDLVLHIECGGNGRANFDPQPRGNPWDRGAVGNAKWTGVPLKDILERAGVKDSAVYTAHEGYEPILGDRGPFSRGVPIDKAMEEHTIVAYAMNGEDIPATHGFPVRLVVPGWYGSCSHKWLNKITLRDQEHDGRGMTGYSYRMPKYPVAPGERPPEEDMKVGGPWLIKSVITGPKKDTGLERGETVKVTGHAWAGEDEVAEVWISTDFGLNWEKADLKGDPVNKYAWVHFEKELSFENRGYYEIWARAVDDKGNTQPIVQPWNPRGYDGNIVHKIPVTVAA</sequence>
<evidence type="ECO:0000256" key="2">
    <source>
        <dbReference type="ARBA" id="ARBA00022505"/>
    </source>
</evidence>
<evidence type="ECO:0000256" key="3">
    <source>
        <dbReference type="ARBA" id="ARBA00022723"/>
    </source>
</evidence>
<dbReference type="GO" id="GO:0008482">
    <property type="term" value="F:sulfite oxidase activity"/>
    <property type="evidence" value="ECO:0007669"/>
    <property type="project" value="TreeGrafter"/>
</dbReference>
<protein>
    <submittedName>
        <fullName evidence="7">Sulfite dehydrogenase</fullName>
    </submittedName>
</protein>
<dbReference type="GO" id="GO:0020037">
    <property type="term" value="F:heme binding"/>
    <property type="evidence" value="ECO:0007669"/>
    <property type="project" value="TreeGrafter"/>
</dbReference>
<dbReference type="InterPro" id="IPR014756">
    <property type="entry name" value="Ig_E-set"/>
</dbReference>
<reference evidence="7" key="1">
    <citation type="journal article" date="2017" name="Res. Microbiol.">
        <title>Sulfur compound oxidation and carbon co-assimilation in the haloalkaliphilic sulfur oxidizers Thioalkalivibrio versutus and Thioalkalimicrobium aerophilum.</title>
        <authorList>
            <person name="Ang W.K."/>
            <person name="Mahbob M."/>
            <person name="Dhouib R."/>
            <person name="Kappler U."/>
        </authorList>
    </citation>
    <scope>NUCLEOTIDE SEQUENCE</scope>
    <source>
        <strain evidence="7">AL 2</strain>
    </source>
</reference>
<evidence type="ECO:0000313" key="7">
    <source>
        <dbReference type="EMBL" id="AQM49899.1"/>
    </source>
</evidence>
<dbReference type="PRINTS" id="PR00407">
    <property type="entry name" value="EUMOPTERIN"/>
</dbReference>
<accession>A0A1Q1N6G6</accession>
<dbReference type="InterPro" id="IPR000572">
    <property type="entry name" value="OxRdtase_Mopterin-bd_dom"/>
</dbReference>
<dbReference type="AlphaFoldDB" id="A0A1Q1N6G6"/>
<evidence type="ECO:0000256" key="1">
    <source>
        <dbReference type="ARBA" id="ARBA00001924"/>
    </source>
</evidence>
<organism evidence="7">
    <name type="scientific">Thioalkalivibrio versutus AL 2</name>
    <dbReference type="NCBI Taxonomy" id="886877"/>
    <lineage>
        <taxon>Bacteria</taxon>
        <taxon>Pseudomonadati</taxon>
        <taxon>Pseudomonadota</taxon>
        <taxon>Gammaproteobacteria</taxon>
        <taxon>Chromatiales</taxon>
        <taxon>Ectothiorhodospiraceae</taxon>
        <taxon>Thioalkalivibrio</taxon>
    </lineage>
</organism>
<evidence type="ECO:0000259" key="5">
    <source>
        <dbReference type="Pfam" id="PF00174"/>
    </source>
</evidence>
<evidence type="ECO:0000259" key="6">
    <source>
        <dbReference type="Pfam" id="PF03404"/>
    </source>
</evidence>
<dbReference type="Gene3D" id="3.90.420.10">
    <property type="entry name" value="Oxidoreductase, molybdopterin-binding domain"/>
    <property type="match status" value="1"/>
</dbReference>
<dbReference type="CDD" id="cd02110">
    <property type="entry name" value="SO_family_Moco_dimer"/>
    <property type="match status" value="1"/>
</dbReference>
<dbReference type="Pfam" id="PF00174">
    <property type="entry name" value="Oxidored_molyb"/>
    <property type="match status" value="1"/>
</dbReference>
<keyword evidence="3" id="KW-0479">Metal-binding</keyword>
<dbReference type="GO" id="GO:0006790">
    <property type="term" value="P:sulfur compound metabolic process"/>
    <property type="evidence" value="ECO:0007669"/>
    <property type="project" value="TreeGrafter"/>
</dbReference>
<feature type="domain" description="Moybdenum cofactor oxidoreductase dimerisation" evidence="6">
    <location>
        <begin position="339"/>
        <end position="451"/>
    </location>
</feature>
<dbReference type="SUPFAM" id="SSF56524">
    <property type="entry name" value="Oxidoreductase molybdopterin-binding domain"/>
    <property type="match status" value="1"/>
</dbReference>
<dbReference type="Pfam" id="PF03404">
    <property type="entry name" value="Mo-co_dimer"/>
    <property type="match status" value="1"/>
</dbReference>
<evidence type="ECO:0000256" key="4">
    <source>
        <dbReference type="ARBA" id="ARBA00023002"/>
    </source>
</evidence>
<dbReference type="PROSITE" id="PS51318">
    <property type="entry name" value="TAT"/>
    <property type="match status" value="1"/>
</dbReference>
<dbReference type="PANTHER" id="PTHR19372:SF7">
    <property type="entry name" value="SULFITE OXIDASE, MITOCHONDRIAL"/>
    <property type="match status" value="1"/>
</dbReference>
<proteinExistence type="predicted"/>
<gene>
    <name evidence="7" type="primary">sorT1</name>
</gene>
<dbReference type="GO" id="GO:0043546">
    <property type="term" value="F:molybdopterin cofactor binding"/>
    <property type="evidence" value="ECO:0007669"/>
    <property type="project" value="TreeGrafter"/>
</dbReference>
<feature type="domain" description="Oxidoreductase molybdopterin-binding" evidence="5">
    <location>
        <begin position="143"/>
        <end position="305"/>
    </location>
</feature>
<dbReference type="EMBL" id="KY451998">
    <property type="protein sequence ID" value="AQM49899.1"/>
    <property type="molecule type" value="Genomic_DNA"/>
</dbReference>
<dbReference type="Gene3D" id="2.60.40.650">
    <property type="match status" value="1"/>
</dbReference>
<comment type="cofactor">
    <cofactor evidence="1">
        <name>Mo-molybdopterin</name>
        <dbReference type="ChEBI" id="CHEBI:71302"/>
    </cofactor>
</comment>